<protein>
    <submittedName>
        <fullName evidence="3">Short-chain dehydrogenase</fullName>
        <ecNumber evidence="3">1.1.1.100</ecNumber>
        <ecNumber evidence="3">1.1.1.304</ecNumber>
    </submittedName>
</protein>
<evidence type="ECO:0000313" key="3">
    <source>
        <dbReference type="EMBL" id="SQI30071.1"/>
    </source>
</evidence>
<gene>
    <name evidence="3" type="primary">budC_3</name>
    <name evidence="3" type="ORF">NCTC10994_01388</name>
</gene>
<organism evidence="3 4">
    <name type="scientific">Rhodococcus coprophilus</name>
    <dbReference type="NCBI Taxonomy" id="38310"/>
    <lineage>
        <taxon>Bacteria</taxon>
        <taxon>Bacillati</taxon>
        <taxon>Actinomycetota</taxon>
        <taxon>Actinomycetes</taxon>
        <taxon>Mycobacteriales</taxon>
        <taxon>Nocardiaceae</taxon>
        <taxon>Rhodococcus</taxon>
    </lineage>
</organism>
<dbReference type="SUPFAM" id="SSF51735">
    <property type="entry name" value="NAD(P)-binding Rossmann-fold domains"/>
    <property type="match status" value="1"/>
</dbReference>
<dbReference type="InterPro" id="IPR036291">
    <property type="entry name" value="NAD(P)-bd_dom_sf"/>
</dbReference>
<dbReference type="RefSeq" id="WP_072699972.1">
    <property type="nucleotide sequence ID" value="NZ_JAFBBL010000001.1"/>
</dbReference>
<name>A0A2X4TSR4_9NOCA</name>
<dbReference type="Proteomes" id="UP000249091">
    <property type="component" value="Chromosome 1"/>
</dbReference>
<dbReference type="GO" id="GO:0004316">
    <property type="term" value="F:3-oxoacyl-[acyl-carrier-protein] reductase (NADPH) activity"/>
    <property type="evidence" value="ECO:0007669"/>
    <property type="project" value="UniProtKB-EC"/>
</dbReference>
<dbReference type="EC" id="1.1.1.304" evidence="3"/>
<dbReference type="PANTHER" id="PTHR43943:SF2">
    <property type="entry name" value="DEHYDROGENASE_REDUCTASE 4"/>
    <property type="match status" value="1"/>
</dbReference>
<evidence type="ECO:0000256" key="1">
    <source>
        <dbReference type="ARBA" id="ARBA00006484"/>
    </source>
</evidence>
<dbReference type="AlphaFoldDB" id="A0A2X4TSR4"/>
<dbReference type="InterPro" id="IPR002347">
    <property type="entry name" value="SDR_fam"/>
</dbReference>
<dbReference type="CDD" id="cd05233">
    <property type="entry name" value="SDR_c"/>
    <property type="match status" value="1"/>
</dbReference>
<dbReference type="GO" id="GO:0052588">
    <property type="term" value="F:diacetyl reductase ((S)-acetoin forming) (NAD+) activity"/>
    <property type="evidence" value="ECO:0007669"/>
    <property type="project" value="UniProtKB-EC"/>
</dbReference>
<dbReference type="PANTHER" id="PTHR43943">
    <property type="entry name" value="DEHYDROGENASE/REDUCTASE (SDR FAMILY) MEMBER 4"/>
    <property type="match status" value="1"/>
</dbReference>
<evidence type="ECO:0000313" key="4">
    <source>
        <dbReference type="Proteomes" id="UP000249091"/>
    </source>
</evidence>
<keyword evidence="4" id="KW-1185">Reference proteome</keyword>
<dbReference type="EC" id="1.1.1.100" evidence="3"/>
<dbReference type="Gene3D" id="3.40.50.720">
    <property type="entry name" value="NAD(P)-binding Rossmann-like Domain"/>
    <property type="match status" value="1"/>
</dbReference>
<comment type="similarity">
    <text evidence="1">Belongs to the short-chain dehydrogenases/reductases (SDR) family.</text>
</comment>
<dbReference type="STRING" id="1219011.GCA_001895045_02008"/>
<dbReference type="Pfam" id="PF13561">
    <property type="entry name" value="adh_short_C2"/>
    <property type="match status" value="1"/>
</dbReference>
<accession>A0A2X4TSR4</accession>
<reference evidence="3 4" key="1">
    <citation type="submission" date="2018-06" db="EMBL/GenBank/DDBJ databases">
        <authorList>
            <consortium name="Pathogen Informatics"/>
            <person name="Doyle S."/>
        </authorList>
    </citation>
    <scope>NUCLEOTIDE SEQUENCE [LARGE SCALE GENOMIC DNA]</scope>
    <source>
        <strain evidence="3 4">NCTC10994</strain>
    </source>
</reference>
<dbReference type="PRINTS" id="PR00081">
    <property type="entry name" value="GDHRDH"/>
</dbReference>
<dbReference type="EMBL" id="LS483468">
    <property type="protein sequence ID" value="SQI30071.1"/>
    <property type="molecule type" value="Genomic_DNA"/>
</dbReference>
<dbReference type="PRINTS" id="PR00080">
    <property type="entry name" value="SDRFAMILY"/>
</dbReference>
<evidence type="ECO:0000256" key="2">
    <source>
        <dbReference type="ARBA" id="ARBA00023002"/>
    </source>
</evidence>
<proteinExistence type="inferred from homology"/>
<sequence length="253" mass="26501">MGKLDGKVALITGAGQGIGQGVALAMAREGAAIAVTGRTESKLDDTVRQIREIGGTAEPLTCDIADLDQITATVERTAELLGGVDILVNNASLNPLGPVLDLTAKLMENAYRSGPIAALHAMQTVHPIMKARGGGSIVNMVTSAAVRWDMSGYGGYASVKEALRSLTRAAASEWGVDGIRVNAVAPHAMSPGLAWWTENRPEEAAEFVATIPLRRIGDCEEDIGRAVAWIVSDDARYLTGATVPLDGGQARWA</sequence>
<dbReference type="KEGG" id="rcr:NCTC10994_01388"/>
<dbReference type="FunFam" id="3.40.50.720:FF:000084">
    <property type="entry name" value="Short-chain dehydrogenase reductase"/>
    <property type="match status" value="1"/>
</dbReference>
<keyword evidence="2 3" id="KW-0560">Oxidoreductase</keyword>